<evidence type="ECO:0000313" key="6">
    <source>
        <dbReference type="EMBL" id="ORY06125.1"/>
    </source>
</evidence>
<keyword evidence="1" id="KW-0436">Ligase</keyword>
<dbReference type="EMBL" id="MCFA01000119">
    <property type="protein sequence ID" value="ORY06125.1"/>
    <property type="molecule type" value="Genomic_DNA"/>
</dbReference>
<feature type="domain" description="ATP-grasp" evidence="5">
    <location>
        <begin position="322"/>
        <end position="546"/>
    </location>
</feature>
<organism evidence="6 7">
    <name type="scientific">Clohesyomyces aquaticus</name>
    <dbReference type="NCBI Taxonomy" id="1231657"/>
    <lineage>
        <taxon>Eukaryota</taxon>
        <taxon>Fungi</taxon>
        <taxon>Dikarya</taxon>
        <taxon>Ascomycota</taxon>
        <taxon>Pezizomycotina</taxon>
        <taxon>Dothideomycetes</taxon>
        <taxon>Pleosporomycetidae</taxon>
        <taxon>Pleosporales</taxon>
        <taxon>Lindgomycetaceae</taxon>
        <taxon>Clohesyomyces</taxon>
    </lineage>
</organism>
<keyword evidence="7" id="KW-1185">Reference proteome</keyword>
<gene>
    <name evidence="6" type="ORF">BCR34DRAFT_571488</name>
</gene>
<dbReference type="Proteomes" id="UP000193144">
    <property type="component" value="Unassembled WGS sequence"/>
</dbReference>
<proteinExistence type="predicted"/>
<dbReference type="AlphaFoldDB" id="A0A1Y1Z8H7"/>
<dbReference type="GO" id="GO:0016874">
    <property type="term" value="F:ligase activity"/>
    <property type="evidence" value="ECO:0007669"/>
    <property type="project" value="UniProtKB-KW"/>
</dbReference>
<dbReference type="PANTHER" id="PTHR43585">
    <property type="entry name" value="FUMIPYRROLE BIOSYNTHESIS PROTEIN C"/>
    <property type="match status" value="1"/>
</dbReference>
<dbReference type="InterPro" id="IPR011761">
    <property type="entry name" value="ATP-grasp"/>
</dbReference>
<dbReference type="InterPro" id="IPR052032">
    <property type="entry name" value="ATP-dep_AA_Ligase"/>
</dbReference>
<dbReference type="Gene3D" id="3.30.470.20">
    <property type="entry name" value="ATP-grasp fold, B domain"/>
    <property type="match status" value="1"/>
</dbReference>
<dbReference type="OrthoDB" id="434648at2759"/>
<dbReference type="InterPro" id="IPR041472">
    <property type="entry name" value="BL00235/CARNS1_N"/>
</dbReference>
<evidence type="ECO:0000256" key="1">
    <source>
        <dbReference type="ARBA" id="ARBA00022598"/>
    </source>
</evidence>
<dbReference type="STRING" id="1231657.A0A1Y1Z8H7"/>
<evidence type="ECO:0000256" key="2">
    <source>
        <dbReference type="ARBA" id="ARBA00022741"/>
    </source>
</evidence>
<dbReference type="PANTHER" id="PTHR43585:SF2">
    <property type="entry name" value="ATP-GRASP ENZYME FSQD"/>
    <property type="match status" value="1"/>
</dbReference>
<reference evidence="6 7" key="1">
    <citation type="submission" date="2016-07" db="EMBL/GenBank/DDBJ databases">
        <title>Pervasive Adenine N6-methylation of Active Genes in Fungi.</title>
        <authorList>
            <consortium name="DOE Joint Genome Institute"/>
            <person name="Mondo S.J."/>
            <person name="Dannebaum R.O."/>
            <person name="Kuo R.C."/>
            <person name="Labutti K."/>
            <person name="Haridas S."/>
            <person name="Kuo A."/>
            <person name="Salamov A."/>
            <person name="Ahrendt S.R."/>
            <person name="Lipzen A."/>
            <person name="Sullivan W."/>
            <person name="Andreopoulos W.B."/>
            <person name="Clum A."/>
            <person name="Lindquist E."/>
            <person name="Daum C."/>
            <person name="Ramamoorthy G.K."/>
            <person name="Gryganskyi A."/>
            <person name="Culley D."/>
            <person name="Magnuson J.K."/>
            <person name="James T.Y."/>
            <person name="O'Malley M.A."/>
            <person name="Stajich J.E."/>
            <person name="Spatafora J.W."/>
            <person name="Visel A."/>
            <person name="Grigoriev I.V."/>
        </authorList>
    </citation>
    <scope>NUCLEOTIDE SEQUENCE [LARGE SCALE GENOMIC DNA]</scope>
    <source>
        <strain evidence="6 7">CBS 115471</strain>
    </source>
</reference>
<dbReference type="GO" id="GO:0046872">
    <property type="term" value="F:metal ion binding"/>
    <property type="evidence" value="ECO:0007669"/>
    <property type="project" value="InterPro"/>
</dbReference>
<dbReference type="Pfam" id="PF18130">
    <property type="entry name" value="ATPgrasp_N"/>
    <property type="match status" value="1"/>
</dbReference>
<dbReference type="PROSITE" id="PS50975">
    <property type="entry name" value="ATP_GRASP"/>
    <property type="match status" value="1"/>
</dbReference>
<evidence type="ECO:0000313" key="7">
    <source>
        <dbReference type="Proteomes" id="UP000193144"/>
    </source>
</evidence>
<evidence type="ECO:0000256" key="4">
    <source>
        <dbReference type="PROSITE-ProRule" id="PRU00409"/>
    </source>
</evidence>
<keyword evidence="3 4" id="KW-0067">ATP-binding</keyword>
<keyword evidence="2 4" id="KW-0547">Nucleotide-binding</keyword>
<evidence type="ECO:0000256" key="3">
    <source>
        <dbReference type="ARBA" id="ARBA00022840"/>
    </source>
</evidence>
<evidence type="ECO:0000259" key="5">
    <source>
        <dbReference type="PROSITE" id="PS50975"/>
    </source>
</evidence>
<dbReference type="GO" id="GO:0005524">
    <property type="term" value="F:ATP binding"/>
    <property type="evidence" value="ECO:0007669"/>
    <property type="project" value="UniProtKB-UniRule"/>
</dbReference>
<name>A0A1Y1Z8H7_9PLEO</name>
<comment type="caution">
    <text evidence="6">The sequence shown here is derived from an EMBL/GenBank/DDBJ whole genome shotgun (WGS) entry which is preliminary data.</text>
</comment>
<sequence>MACEITVKPVDGPKASWTCTWDIINHTSTPTQPWFQCVDLRFDVLSGPMRPDLSVMNGPVFIKASNGWTRELLPSDFKCSAPFASFQFLLDCLASTISNGKWVSRRVNLVAPRTSGNIVRSDIIPLRMVDMECVKEVRSLATPLEHFSGRPLDASADLLTLVSECAGGIILETAPNEQIADLMLQNVQLELHNRLSFPWVVPGLQRKTIAILEGSTVHPSRGGTAENIYGAAKALGIDVVVLAVQGHWLEGPEYAHWRKAFVPIKFGFDAEFPARIVSAVKQSGVEVDGLFTIFDCFQMAISAAAEELGFPAEPASAFEIATNKYKMSAFEGHEAFRAASADEALNIAATQTLPYPIIVKPCNGWGSEDVFKVDDAADLARQVGRINTDRHGAEFVMEHYCDGPEIDVNIVLYDGEILFSEIGDEYPKGAENGTQDDFHELDTCSPSQLPVDEQTTLRSHFHQTLLRLGFRNGIFHCEARMQDSSVEWKAIDSGMYELQHSFKPAAAPPSVWVIEVNPRPPGMKATGIVETTYGVDYWALTMLMALRDSTRVHSLSQQFRNGAQYHADMVFFSATFDDSKEGIWKSGDVTTELLERKPELAKNVSRSMTFIKNGDKVPKPSSGVNTFVAYMNIFSRKSRREVLEIAKALRQEIQIEYL</sequence>
<dbReference type="SUPFAM" id="SSF56059">
    <property type="entry name" value="Glutathione synthetase ATP-binding domain-like"/>
    <property type="match status" value="1"/>
</dbReference>
<protein>
    <submittedName>
        <fullName evidence="6">ATP-grasp domain-domain-containing protein</fullName>
    </submittedName>
</protein>
<dbReference type="Pfam" id="PF13535">
    <property type="entry name" value="ATP-grasp_4"/>
    <property type="match status" value="1"/>
</dbReference>
<dbReference type="Gene3D" id="3.40.50.20">
    <property type="match status" value="1"/>
</dbReference>
<accession>A0A1Y1Z8H7</accession>